<dbReference type="SUPFAM" id="SSF50129">
    <property type="entry name" value="GroES-like"/>
    <property type="match status" value="1"/>
</dbReference>
<evidence type="ECO:0000256" key="3">
    <source>
        <dbReference type="ARBA" id="ARBA00022723"/>
    </source>
</evidence>
<proteinExistence type="inferred from homology"/>
<dbReference type="PANTHER" id="PTHR43350">
    <property type="entry name" value="NAD-DEPENDENT ALCOHOL DEHYDROGENASE"/>
    <property type="match status" value="1"/>
</dbReference>
<dbReference type="InterPro" id="IPR036291">
    <property type="entry name" value="NAD(P)-bd_dom_sf"/>
</dbReference>
<sequence>MIPKSQIPTRAFVVRSPGSPFVLEDVVLDEVRANEVLVEMKYTGLCHTDLVVQAGGVPVGDFPAVLGHEGAGVIRRLGSGVVNKSLCVGDEVLLSFITCCKCQPCKGGRLGACTRFTEINFTGGRGPSVSESPISFPNGDPIRGQFFGQSSMAKLAIVSEASVMKIAPEFHLTQTDIASLTSLGCGYLTGTGTVMNVLKPHSTSRFMILGMGAVGLSALMAAKAIGVENILAVDLFDSKLELATTLGASHTLNAKETKDLAQAVHKIFPEGVDQVLDTTGVASVMQASIKALGHGGILAIVGAAPADAALTISPLDFLMNCKRVVGAVEGAADPAVILPQLLDWYKQGRFPVDRLATVYKASHLDQALEDLHSGKVIKPVLDWTDI</sequence>
<dbReference type="SMART" id="SM00829">
    <property type="entry name" value="PKS_ER"/>
    <property type="match status" value="1"/>
</dbReference>
<dbReference type="InterPro" id="IPR011032">
    <property type="entry name" value="GroES-like_sf"/>
</dbReference>
<dbReference type="Gene3D" id="3.40.50.720">
    <property type="entry name" value="NAD(P)-binding Rossmann-like Domain"/>
    <property type="match status" value="1"/>
</dbReference>
<dbReference type="OrthoDB" id="1560166at2759"/>
<dbReference type="InterPro" id="IPR013154">
    <property type="entry name" value="ADH-like_N"/>
</dbReference>
<keyword evidence="5" id="KW-0560">Oxidoreductase</keyword>
<comment type="cofactor">
    <cofactor evidence="1 6">
        <name>Zn(2+)</name>
        <dbReference type="ChEBI" id="CHEBI:29105"/>
    </cofactor>
</comment>
<dbReference type="eggNOG" id="KOG0022">
    <property type="taxonomic scope" value="Eukaryota"/>
</dbReference>
<evidence type="ECO:0000313" key="9">
    <source>
        <dbReference type="Proteomes" id="UP000019376"/>
    </source>
</evidence>
<reference evidence="8 9" key="1">
    <citation type="journal article" date="2013" name="PLoS ONE">
        <title>Genomic and secretomic analyses reveal unique features of the lignocellulolytic enzyme system of Penicillium decumbens.</title>
        <authorList>
            <person name="Liu G."/>
            <person name="Zhang L."/>
            <person name="Wei X."/>
            <person name="Zou G."/>
            <person name="Qin Y."/>
            <person name="Ma L."/>
            <person name="Li J."/>
            <person name="Zheng H."/>
            <person name="Wang S."/>
            <person name="Wang C."/>
            <person name="Xun L."/>
            <person name="Zhao G.-P."/>
            <person name="Zhou Z."/>
            <person name="Qu Y."/>
        </authorList>
    </citation>
    <scope>NUCLEOTIDE SEQUENCE [LARGE SCALE GENOMIC DNA]</scope>
    <source>
        <strain evidence="9">114-2 / CGMCC 5302</strain>
    </source>
</reference>
<dbReference type="InterPro" id="IPR002328">
    <property type="entry name" value="ADH_Zn_CS"/>
</dbReference>
<gene>
    <name evidence="8" type="ORF">PDE_08306</name>
</gene>
<dbReference type="AlphaFoldDB" id="S7ZSI3"/>
<evidence type="ECO:0000256" key="1">
    <source>
        <dbReference type="ARBA" id="ARBA00001947"/>
    </source>
</evidence>
<evidence type="ECO:0000256" key="2">
    <source>
        <dbReference type="ARBA" id="ARBA00008072"/>
    </source>
</evidence>
<dbReference type="Pfam" id="PF08240">
    <property type="entry name" value="ADH_N"/>
    <property type="match status" value="1"/>
</dbReference>
<keyword evidence="4 6" id="KW-0862">Zinc</keyword>
<dbReference type="GO" id="GO:0008270">
    <property type="term" value="F:zinc ion binding"/>
    <property type="evidence" value="ECO:0007669"/>
    <property type="project" value="InterPro"/>
</dbReference>
<comment type="similarity">
    <text evidence="2 6">Belongs to the zinc-containing alcohol dehydrogenase family.</text>
</comment>
<dbReference type="EMBL" id="KB644415">
    <property type="protein sequence ID" value="EPS33344.1"/>
    <property type="molecule type" value="Genomic_DNA"/>
</dbReference>
<dbReference type="GO" id="GO:0016491">
    <property type="term" value="F:oxidoreductase activity"/>
    <property type="evidence" value="ECO:0007669"/>
    <property type="project" value="UniProtKB-KW"/>
</dbReference>
<dbReference type="FunFam" id="3.40.50.720:FF:000003">
    <property type="entry name" value="S-(hydroxymethyl)glutathione dehydrogenase"/>
    <property type="match status" value="1"/>
</dbReference>
<dbReference type="SUPFAM" id="SSF51735">
    <property type="entry name" value="NAD(P)-binding Rossmann-fold domains"/>
    <property type="match status" value="1"/>
</dbReference>
<organism evidence="8 9">
    <name type="scientific">Penicillium oxalicum (strain 114-2 / CGMCC 5302)</name>
    <name type="common">Penicillium decumbens</name>
    <dbReference type="NCBI Taxonomy" id="933388"/>
    <lineage>
        <taxon>Eukaryota</taxon>
        <taxon>Fungi</taxon>
        <taxon>Dikarya</taxon>
        <taxon>Ascomycota</taxon>
        <taxon>Pezizomycotina</taxon>
        <taxon>Eurotiomycetes</taxon>
        <taxon>Eurotiomycetidae</taxon>
        <taxon>Eurotiales</taxon>
        <taxon>Aspergillaceae</taxon>
        <taxon>Penicillium</taxon>
    </lineage>
</organism>
<evidence type="ECO:0000259" key="7">
    <source>
        <dbReference type="SMART" id="SM00829"/>
    </source>
</evidence>
<dbReference type="HOGENOM" id="CLU_026673_14_1_1"/>
<keyword evidence="9" id="KW-1185">Reference proteome</keyword>
<dbReference type="PROSITE" id="PS00059">
    <property type="entry name" value="ADH_ZINC"/>
    <property type="match status" value="1"/>
</dbReference>
<dbReference type="STRING" id="933388.S7ZSI3"/>
<dbReference type="Pfam" id="PF00107">
    <property type="entry name" value="ADH_zinc_N"/>
    <property type="match status" value="1"/>
</dbReference>
<feature type="domain" description="Enoyl reductase (ER)" evidence="7">
    <location>
        <begin position="18"/>
        <end position="381"/>
    </location>
</feature>
<dbReference type="InterPro" id="IPR020843">
    <property type="entry name" value="ER"/>
</dbReference>
<keyword evidence="3 6" id="KW-0479">Metal-binding</keyword>
<dbReference type="PANTHER" id="PTHR43350:SF20">
    <property type="entry name" value="ENOYL REDUCTASE (ER) DOMAIN-CONTAINING PROTEIN"/>
    <property type="match status" value="1"/>
</dbReference>
<evidence type="ECO:0000256" key="5">
    <source>
        <dbReference type="ARBA" id="ARBA00023002"/>
    </source>
</evidence>
<dbReference type="InterPro" id="IPR013149">
    <property type="entry name" value="ADH-like_C"/>
</dbReference>
<dbReference type="CDD" id="cd08278">
    <property type="entry name" value="benzyl_alcohol_DH"/>
    <property type="match status" value="1"/>
</dbReference>
<evidence type="ECO:0000313" key="8">
    <source>
        <dbReference type="EMBL" id="EPS33344.1"/>
    </source>
</evidence>
<evidence type="ECO:0000256" key="4">
    <source>
        <dbReference type="ARBA" id="ARBA00022833"/>
    </source>
</evidence>
<dbReference type="Gene3D" id="3.90.180.10">
    <property type="entry name" value="Medium-chain alcohol dehydrogenases, catalytic domain"/>
    <property type="match status" value="1"/>
</dbReference>
<dbReference type="PhylomeDB" id="S7ZSI3"/>
<dbReference type="Proteomes" id="UP000019376">
    <property type="component" value="Unassembled WGS sequence"/>
</dbReference>
<name>S7ZSI3_PENO1</name>
<protein>
    <recommendedName>
        <fullName evidence="7">Enoyl reductase (ER) domain-containing protein</fullName>
    </recommendedName>
</protein>
<evidence type="ECO:0000256" key="6">
    <source>
        <dbReference type="RuleBase" id="RU361277"/>
    </source>
</evidence>
<accession>S7ZSI3</accession>